<sequence>MNLPKRFALSAVSLAVMSSMNVVIAQQADQSSSPAIEEIVVTGVARQGVTKLEASISVSAISDEDIQKLAPRSTAEIFRGLPGIRAESSGGGGNANITIRGIPLATGGSKYTQIHEDGLPVLEFGDINFGNTDNFIRADRTIRRIESVRGGSASTLASNSPGGIINMISKTGGDDAGSVGISAGLDYDEFRTDFEYGGTVNDTVTYHIGGFFRKGEGVRETGFDGDEGGQIKANITKELDDGYVRLYLKKINDNVTTYLPAPVTVLGGGNYGPVAGFDASSQVLHSASTASNQPFYDINGQRVPGRSIEDGIESDVTAVGLEFEKSFDNGLTLTNKFRTSSIKGGFISPFTDGFAGGTATIANKGDILCSDSSVADCSQGVSALVNGVAANPNQLAFTNLTFDTSFEDLGLTVNDLRLSWESDVVSVSGGLYYSDQSIETSWNAWHTRLQTVDGGNSQDITYIANANGEVLSDNGLLSASFLNWKWDLDYQTIAPYLNVGFDVGDNVTVDMSVRRDSVDAEGTLASACCGGNQAVDVNGNGVIDSLENPSTTSAGFIAGGIGVLDTANPGQRADYSTDHTSYSIGGTYLLGDNSSVFTRLSEGGRAIGDRLLQIGGAVKADGSLAATTDGVDSVTQFEIGYKYLGENGSFFVTAFDTETEETGAEITSGNTFERTYEATGIEIDGDYDFANGFSVAGNITWSDAEIAADRTNAAVVGNTPRRQADFIYTITPEYNADRFNVGATFQGSTDFYLQDNNDLEQKAYVLVNLFGTYHFSDKLSAFVTVNNLTDEFVLTESEEGSGAIGSFVRARPLNGRSSSVGFTYSF</sequence>
<evidence type="ECO:0000256" key="4">
    <source>
        <dbReference type="ARBA" id="ARBA00022496"/>
    </source>
</evidence>
<organism evidence="17 18">
    <name type="scientific">Arenicella xantha</name>
    <dbReference type="NCBI Taxonomy" id="644221"/>
    <lineage>
        <taxon>Bacteria</taxon>
        <taxon>Pseudomonadati</taxon>
        <taxon>Pseudomonadota</taxon>
        <taxon>Gammaproteobacteria</taxon>
        <taxon>Arenicellales</taxon>
        <taxon>Arenicellaceae</taxon>
        <taxon>Arenicella</taxon>
    </lineage>
</organism>
<dbReference type="Pfam" id="PF00593">
    <property type="entry name" value="TonB_dep_Rec_b-barrel"/>
    <property type="match status" value="1"/>
</dbReference>
<keyword evidence="11 12" id="KW-0998">Cell outer membrane</keyword>
<evidence type="ECO:0000256" key="12">
    <source>
        <dbReference type="PROSITE-ProRule" id="PRU01360"/>
    </source>
</evidence>
<keyword evidence="6 14" id="KW-0732">Signal</keyword>
<dbReference type="PROSITE" id="PS52016">
    <property type="entry name" value="TONB_DEPENDENT_REC_3"/>
    <property type="match status" value="1"/>
</dbReference>
<dbReference type="InterPro" id="IPR036942">
    <property type="entry name" value="Beta-barrel_TonB_sf"/>
</dbReference>
<dbReference type="InterPro" id="IPR039426">
    <property type="entry name" value="TonB-dep_rcpt-like"/>
</dbReference>
<gene>
    <name evidence="17" type="ORF">DFR28_101868</name>
</gene>
<dbReference type="Pfam" id="PF07715">
    <property type="entry name" value="Plug"/>
    <property type="match status" value="1"/>
</dbReference>
<dbReference type="GO" id="GO:0009279">
    <property type="term" value="C:cell outer membrane"/>
    <property type="evidence" value="ECO:0007669"/>
    <property type="project" value="UniProtKB-SubCell"/>
</dbReference>
<keyword evidence="2 12" id="KW-0813">Transport</keyword>
<evidence type="ECO:0000256" key="5">
    <source>
        <dbReference type="ARBA" id="ARBA00022692"/>
    </source>
</evidence>
<comment type="similarity">
    <text evidence="12 13">Belongs to the TonB-dependent receptor family.</text>
</comment>
<feature type="signal peptide" evidence="14">
    <location>
        <begin position="1"/>
        <end position="25"/>
    </location>
</feature>
<evidence type="ECO:0000256" key="6">
    <source>
        <dbReference type="ARBA" id="ARBA00022729"/>
    </source>
</evidence>
<comment type="subcellular location">
    <subcellularLocation>
        <location evidence="1 12">Cell outer membrane</location>
        <topology evidence="1 12">Multi-pass membrane protein</topology>
    </subcellularLocation>
</comment>
<dbReference type="RefSeq" id="WP_113953043.1">
    <property type="nucleotide sequence ID" value="NZ_QNRT01000001.1"/>
</dbReference>
<dbReference type="InterPro" id="IPR000531">
    <property type="entry name" value="Beta-barrel_TonB"/>
</dbReference>
<keyword evidence="10 12" id="KW-0472">Membrane</keyword>
<feature type="chain" id="PRO_5017451188" evidence="14">
    <location>
        <begin position="26"/>
        <end position="826"/>
    </location>
</feature>
<evidence type="ECO:0000256" key="9">
    <source>
        <dbReference type="ARBA" id="ARBA00023077"/>
    </source>
</evidence>
<evidence type="ECO:0000259" key="16">
    <source>
        <dbReference type="Pfam" id="PF07715"/>
    </source>
</evidence>
<keyword evidence="9 13" id="KW-0798">TonB box</keyword>
<evidence type="ECO:0000256" key="10">
    <source>
        <dbReference type="ARBA" id="ARBA00023136"/>
    </source>
</evidence>
<evidence type="ECO:0000256" key="14">
    <source>
        <dbReference type="SAM" id="SignalP"/>
    </source>
</evidence>
<dbReference type="EMBL" id="QNRT01000001">
    <property type="protein sequence ID" value="RBP53482.1"/>
    <property type="molecule type" value="Genomic_DNA"/>
</dbReference>
<keyword evidence="17" id="KW-0675">Receptor</keyword>
<keyword evidence="7" id="KW-0408">Iron</keyword>
<dbReference type="AlphaFoldDB" id="A0A395JT18"/>
<feature type="domain" description="TonB-dependent receptor-like beta-barrel" evidence="15">
    <location>
        <begin position="288"/>
        <end position="788"/>
    </location>
</feature>
<evidence type="ECO:0000256" key="8">
    <source>
        <dbReference type="ARBA" id="ARBA00023065"/>
    </source>
</evidence>
<dbReference type="GO" id="GO:0015344">
    <property type="term" value="F:siderophore uptake transmembrane transporter activity"/>
    <property type="evidence" value="ECO:0007669"/>
    <property type="project" value="TreeGrafter"/>
</dbReference>
<proteinExistence type="inferred from homology"/>
<dbReference type="Gene3D" id="2.170.130.10">
    <property type="entry name" value="TonB-dependent receptor, plug domain"/>
    <property type="match status" value="1"/>
</dbReference>
<keyword evidence="5 12" id="KW-0812">Transmembrane</keyword>
<feature type="domain" description="TonB-dependent receptor plug" evidence="16">
    <location>
        <begin position="51"/>
        <end position="164"/>
    </location>
</feature>
<reference evidence="17 18" key="1">
    <citation type="submission" date="2018-06" db="EMBL/GenBank/DDBJ databases">
        <title>Genomic Encyclopedia of Type Strains, Phase IV (KMG-IV): sequencing the most valuable type-strain genomes for metagenomic binning, comparative biology and taxonomic classification.</title>
        <authorList>
            <person name="Goeker M."/>
        </authorList>
    </citation>
    <scope>NUCLEOTIDE SEQUENCE [LARGE SCALE GENOMIC DNA]</scope>
    <source>
        <strain evidence="17 18">DSM 24032</strain>
    </source>
</reference>
<evidence type="ECO:0000313" key="17">
    <source>
        <dbReference type="EMBL" id="RBP53482.1"/>
    </source>
</evidence>
<evidence type="ECO:0000313" key="18">
    <source>
        <dbReference type="Proteomes" id="UP000253083"/>
    </source>
</evidence>
<evidence type="ECO:0000256" key="3">
    <source>
        <dbReference type="ARBA" id="ARBA00022452"/>
    </source>
</evidence>
<dbReference type="OrthoDB" id="7386960at2"/>
<evidence type="ECO:0000256" key="2">
    <source>
        <dbReference type="ARBA" id="ARBA00022448"/>
    </source>
</evidence>
<evidence type="ECO:0000256" key="7">
    <source>
        <dbReference type="ARBA" id="ARBA00023004"/>
    </source>
</evidence>
<evidence type="ECO:0000256" key="13">
    <source>
        <dbReference type="RuleBase" id="RU003357"/>
    </source>
</evidence>
<keyword evidence="8" id="KW-0406">Ion transport</keyword>
<dbReference type="InParanoid" id="A0A395JT18"/>
<dbReference type="PANTHER" id="PTHR32552:SF89">
    <property type="entry name" value="CATECHOLATE SIDEROPHORE RECEPTOR FIU"/>
    <property type="match status" value="1"/>
</dbReference>
<dbReference type="InterPro" id="IPR037066">
    <property type="entry name" value="Plug_dom_sf"/>
</dbReference>
<dbReference type="Proteomes" id="UP000253083">
    <property type="component" value="Unassembled WGS sequence"/>
</dbReference>
<comment type="caution">
    <text evidence="17">The sequence shown here is derived from an EMBL/GenBank/DDBJ whole genome shotgun (WGS) entry which is preliminary data.</text>
</comment>
<dbReference type="PANTHER" id="PTHR32552">
    <property type="entry name" value="FERRICHROME IRON RECEPTOR-RELATED"/>
    <property type="match status" value="1"/>
</dbReference>
<keyword evidence="18" id="KW-1185">Reference proteome</keyword>
<dbReference type="Gene3D" id="2.40.170.20">
    <property type="entry name" value="TonB-dependent receptor, beta-barrel domain"/>
    <property type="match status" value="1"/>
</dbReference>
<keyword evidence="4" id="KW-0410">Iron transport</keyword>
<evidence type="ECO:0000259" key="15">
    <source>
        <dbReference type="Pfam" id="PF00593"/>
    </source>
</evidence>
<dbReference type="InterPro" id="IPR012910">
    <property type="entry name" value="Plug_dom"/>
</dbReference>
<dbReference type="SUPFAM" id="SSF56935">
    <property type="entry name" value="Porins"/>
    <property type="match status" value="1"/>
</dbReference>
<keyword evidence="3 12" id="KW-1134">Transmembrane beta strand</keyword>
<evidence type="ECO:0000256" key="1">
    <source>
        <dbReference type="ARBA" id="ARBA00004571"/>
    </source>
</evidence>
<evidence type="ECO:0000256" key="11">
    <source>
        <dbReference type="ARBA" id="ARBA00023237"/>
    </source>
</evidence>
<protein>
    <submittedName>
        <fullName evidence="17">Outer membrane receptor protein involved in Fe transport</fullName>
    </submittedName>
</protein>
<name>A0A395JT18_9GAMM</name>
<accession>A0A395JT18</accession>